<dbReference type="Pfam" id="PF01388">
    <property type="entry name" value="ARID"/>
    <property type="match status" value="1"/>
</dbReference>
<dbReference type="PROSITE" id="PS51011">
    <property type="entry name" value="ARID"/>
    <property type="match status" value="1"/>
</dbReference>
<gene>
    <name evidence="6" type="ORF">GLAREA_01917</name>
</gene>
<evidence type="ECO:0000259" key="5">
    <source>
        <dbReference type="PROSITE" id="PS51011"/>
    </source>
</evidence>
<dbReference type="EMBL" id="KE145371">
    <property type="protein sequence ID" value="EPE26005.1"/>
    <property type="molecule type" value="Genomic_DNA"/>
</dbReference>
<feature type="region of interest" description="Disordered" evidence="4">
    <location>
        <begin position="15"/>
        <end position="264"/>
    </location>
</feature>
<feature type="compositionally biased region" description="Low complexity" evidence="4">
    <location>
        <begin position="48"/>
        <end position="59"/>
    </location>
</feature>
<dbReference type="AlphaFoldDB" id="S3CJM9"/>
<dbReference type="Proteomes" id="UP000016922">
    <property type="component" value="Unassembled WGS sequence"/>
</dbReference>
<dbReference type="CDD" id="cd16871">
    <property type="entry name" value="ARID_Swi1p-like"/>
    <property type="match status" value="1"/>
</dbReference>
<evidence type="ECO:0000256" key="1">
    <source>
        <dbReference type="ARBA" id="ARBA00023015"/>
    </source>
</evidence>
<keyword evidence="7" id="KW-1185">Reference proteome</keyword>
<evidence type="ECO:0000256" key="4">
    <source>
        <dbReference type="SAM" id="MobiDB-lite"/>
    </source>
</evidence>
<proteinExistence type="predicted"/>
<dbReference type="PANTHER" id="PTHR13964">
    <property type="entry name" value="RBP-RELATED"/>
    <property type="match status" value="1"/>
</dbReference>
<dbReference type="GO" id="GO:0016514">
    <property type="term" value="C:SWI/SNF complex"/>
    <property type="evidence" value="ECO:0007669"/>
    <property type="project" value="TreeGrafter"/>
</dbReference>
<protein>
    <submittedName>
        <fullName evidence="6">ARID-like protein</fullName>
    </submittedName>
</protein>
<feature type="compositionally biased region" description="Polar residues" evidence="4">
    <location>
        <begin position="140"/>
        <end position="150"/>
    </location>
</feature>
<feature type="compositionally biased region" description="Low complexity" evidence="4">
    <location>
        <begin position="199"/>
        <end position="213"/>
    </location>
</feature>
<dbReference type="GO" id="GO:0006357">
    <property type="term" value="P:regulation of transcription by RNA polymerase II"/>
    <property type="evidence" value="ECO:0007669"/>
    <property type="project" value="TreeGrafter"/>
</dbReference>
<sequence length="1051" mass="115465">MSAWMNDAAAVQNHNGGGFNPLDSHSSGGMLDPSAFMNNPNSFDPSSQFQNQQLQQRMQNGAMRNGAGSPGFNNPQYQTNQVIPSKRPRPREDSLGTSPRQAPGMLPNSRSQTPQQNPYPGGFPTSTPQQHPSQGAPYSHLQNGSANASPSPIMANQLRPGGVPQRVSTASPHPFSPAAQQFPQASPSQSEHGARVDTPQNNNPYPQNPNFPQGFGQTFTPPPGRNSAPPQNPNAMATPQMQQQHMANSQMYQQAQQQGQPRPQTIEQQKMLYQMQVQKQMQQQNLMAAQRGNMPPNVNPMARAQMQAAQQNGQQFPGMRPQQPQQPPGGPNPDNFMKSLQSFMAQRNLRLDLNPVVGDRTIPLISLYMTVRKYGGYKKVTAQNGWVQIAQALQFHPMQAQTAGQQLKVHYDNYLAMFDEAWQMNQQRQRAAMMQQNTSPVGPGPQMSPTKPMNPQIMQQQQQQYMQQQALMQQQQLQQQQMTTSVKQMGQIHQQQPPSVNGFSTPQPPGQPRPGLTQSHSRNSLSRSMGGTPPQNGTSFTMPSPVSAVKPGSLSLQSPQVGAGLQVGEPPVSREFNLPDQYDPKVRTLDTWGGINLTSLGKMGTELMHVKPDIPPVPDLGAIDIHALTMSLQSGIHAEVRMALDTIASLSMEPRIQINLLFCEDLVEVLVDCAEEQVESLAVSAPEVSDVMLVTSYEDVLRGCRAEQDSLQDINEFGTVEYELDRAVDRLICITTILRNLSFVESNYPLLADEPVIKFLCVVIRYLGTRNMLLRTNKNTLDFMKDIIIFLSNVSQAIEVPGREQALCLLHFLLAFAPCPPPNQSERVNFLPYDPAMHRYLPPAIDSLAKLLARDEPNRTHYKTIFASDVASSPPYDLLTRTFGLSISALPDEKNDGKRGVPTSNVEARKPMIMQGILAAEVLSNLAPGYESGVAKSWLTSDDGFAQNLSRLILSLCLETTPAPPTHGRGAQLIPKGVEDESLHFIAMRGIAVLRKLGEKSKDPDDPAASIPPSGLPAKENLLQALRIAQPDKRVQGVLRALCSYAGMATL</sequence>
<dbReference type="InterPro" id="IPR001606">
    <property type="entry name" value="ARID_dom"/>
</dbReference>
<dbReference type="GeneID" id="19460975"/>
<name>S3CJM9_GLAL2</name>
<keyword evidence="3" id="KW-0539">Nucleus</keyword>
<feature type="region of interest" description="Disordered" evidence="4">
    <location>
        <begin position="305"/>
        <end position="338"/>
    </location>
</feature>
<accession>S3CJM9</accession>
<dbReference type="STRING" id="1116229.S3CJM9"/>
<dbReference type="RefSeq" id="XP_008087324.1">
    <property type="nucleotide sequence ID" value="XM_008089133.1"/>
</dbReference>
<feature type="domain" description="ARID" evidence="5">
    <location>
        <begin position="330"/>
        <end position="423"/>
    </location>
</feature>
<feature type="region of interest" description="Disordered" evidence="4">
    <location>
        <begin position="485"/>
        <end position="553"/>
    </location>
</feature>
<dbReference type="PANTHER" id="PTHR13964:SF27">
    <property type="entry name" value="HAT-TRICK, ISOFORM D"/>
    <property type="match status" value="1"/>
</dbReference>
<evidence type="ECO:0000313" key="6">
    <source>
        <dbReference type="EMBL" id="EPE26005.1"/>
    </source>
</evidence>
<dbReference type="GO" id="GO:0000976">
    <property type="term" value="F:transcription cis-regulatory region binding"/>
    <property type="evidence" value="ECO:0007669"/>
    <property type="project" value="TreeGrafter"/>
</dbReference>
<feature type="compositionally biased region" description="Low complexity" evidence="4">
    <location>
        <begin position="305"/>
        <end position="323"/>
    </location>
</feature>
<feature type="compositionally biased region" description="Low complexity" evidence="4">
    <location>
        <begin position="176"/>
        <end position="190"/>
    </location>
</feature>
<dbReference type="eggNOG" id="KOG2744">
    <property type="taxonomic scope" value="Eukaryota"/>
</dbReference>
<feature type="compositionally biased region" description="Polar residues" evidence="4">
    <location>
        <begin position="108"/>
        <end position="133"/>
    </location>
</feature>
<feature type="compositionally biased region" description="Polar residues" evidence="4">
    <location>
        <begin position="233"/>
        <end position="249"/>
    </location>
</feature>
<feature type="compositionally biased region" description="Polar residues" evidence="4">
    <location>
        <begin position="485"/>
        <end position="505"/>
    </location>
</feature>
<dbReference type="KEGG" id="glz:GLAREA_01917"/>
<reference evidence="6 7" key="1">
    <citation type="journal article" date="2013" name="BMC Genomics">
        <title>Genomics-driven discovery of the pneumocandin biosynthetic gene cluster in the fungus Glarea lozoyensis.</title>
        <authorList>
            <person name="Chen L."/>
            <person name="Yue Q."/>
            <person name="Zhang X."/>
            <person name="Xiang M."/>
            <person name="Wang C."/>
            <person name="Li S."/>
            <person name="Che Y."/>
            <person name="Ortiz-Lopez F.J."/>
            <person name="Bills G.F."/>
            <person name="Liu X."/>
            <person name="An Z."/>
        </authorList>
    </citation>
    <scope>NUCLEOTIDE SEQUENCE [LARGE SCALE GENOMIC DNA]</scope>
    <source>
        <strain evidence="7">ATCC 20868 / MF5171</strain>
    </source>
</reference>
<dbReference type="SMART" id="SM00501">
    <property type="entry name" value="BRIGHT"/>
    <property type="match status" value="1"/>
</dbReference>
<dbReference type="InterPro" id="IPR051232">
    <property type="entry name" value="ARID/SWI1_ChromRemod"/>
</dbReference>
<dbReference type="SMART" id="SM01014">
    <property type="entry name" value="ARID"/>
    <property type="match status" value="1"/>
</dbReference>
<keyword evidence="2" id="KW-0804">Transcription</keyword>
<dbReference type="OrthoDB" id="1938591at2759"/>
<feature type="compositionally biased region" description="Polar residues" evidence="4">
    <location>
        <begin position="71"/>
        <end position="83"/>
    </location>
</feature>
<feature type="region of interest" description="Disordered" evidence="4">
    <location>
        <begin position="431"/>
        <end position="464"/>
    </location>
</feature>
<dbReference type="SUPFAM" id="SSF46774">
    <property type="entry name" value="ARID-like"/>
    <property type="match status" value="1"/>
</dbReference>
<organism evidence="6 7">
    <name type="scientific">Glarea lozoyensis (strain ATCC 20868 / MF5171)</name>
    <dbReference type="NCBI Taxonomy" id="1116229"/>
    <lineage>
        <taxon>Eukaryota</taxon>
        <taxon>Fungi</taxon>
        <taxon>Dikarya</taxon>
        <taxon>Ascomycota</taxon>
        <taxon>Pezizomycotina</taxon>
        <taxon>Leotiomycetes</taxon>
        <taxon>Helotiales</taxon>
        <taxon>Helotiaceae</taxon>
        <taxon>Glarea</taxon>
    </lineage>
</organism>
<evidence type="ECO:0000256" key="2">
    <source>
        <dbReference type="ARBA" id="ARBA00023163"/>
    </source>
</evidence>
<evidence type="ECO:0000313" key="7">
    <source>
        <dbReference type="Proteomes" id="UP000016922"/>
    </source>
</evidence>
<keyword evidence="1" id="KW-0805">Transcription regulation</keyword>
<feature type="compositionally biased region" description="Polar residues" evidence="4">
    <location>
        <begin position="516"/>
        <end position="544"/>
    </location>
</feature>
<dbReference type="OMA" id="NPIVCGR"/>
<dbReference type="Gene3D" id="1.10.150.60">
    <property type="entry name" value="ARID DNA-binding domain"/>
    <property type="match status" value="1"/>
</dbReference>
<dbReference type="InterPro" id="IPR036431">
    <property type="entry name" value="ARID_dom_sf"/>
</dbReference>
<feature type="compositionally biased region" description="Polar residues" evidence="4">
    <location>
        <begin position="36"/>
        <end position="47"/>
    </location>
</feature>
<feature type="compositionally biased region" description="Low complexity" evidence="4">
    <location>
        <begin position="250"/>
        <end position="264"/>
    </location>
</feature>
<dbReference type="HOGENOM" id="CLU_008900_0_0_1"/>
<evidence type="ECO:0000256" key="3">
    <source>
        <dbReference type="ARBA" id="ARBA00023242"/>
    </source>
</evidence>